<protein>
    <submittedName>
        <fullName evidence="2">Uncharacterized protein</fullName>
    </submittedName>
</protein>
<keyword evidence="1" id="KW-0812">Transmembrane</keyword>
<dbReference type="AlphaFoldDB" id="A0A1W1D4D0"/>
<accession>A0A1W1D4D0</accession>
<evidence type="ECO:0000313" key="2">
    <source>
        <dbReference type="EMBL" id="SFV75438.1"/>
    </source>
</evidence>
<evidence type="ECO:0000256" key="1">
    <source>
        <dbReference type="SAM" id="Phobius"/>
    </source>
</evidence>
<sequence>MASQLLLSFISFGVSVFFIYLMIKNILYVKNLKKEENDN</sequence>
<feature type="transmembrane region" description="Helical" evidence="1">
    <location>
        <begin position="6"/>
        <end position="23"/>
    </location>
</feature>
<gene>
    <name evidence="2" type="ORF">MNB_SM-3-1084</name>
</gene>
<name>A0A1W1D4D0_9ZZZZ</name>
<proteinExistence type="predicted"/>
<dbReference type="EMBL" id="FPHP01000037">
    <property type="protein sequence ID" value="SFV75438.1"/>
    <property type="molecule type" value="Genomic_DNA"/>
</dbReference>
<reference evidence="2" key="1">
    <citation type="submission" date="2016-10" db="EMBL/GenBank/DDBJ databases">
        <authorList>
            <person name="de Groot N.N."/>
        </authorList>
    </citation>
    <scope>NUCLEOTIDE SEQUENCE</scope>
</reference>
<keyword evidence="1" id="KW-1133">Transmembrane helix</keyword>
<keyword evidence="1" id="KW-0472">Membrane</keyword>
<organism evidence="2">
    <name type="scientific">hydrothermal vent metagenome</name>
    <dbReference type="NCBI Taxonomy" id="652676"/>
    <lineage>
        <taxon>unclassified sequences</taxon>
        <taxon>metagenomes</taxon>
        <taxon>ecological metagenomes</taxon>
    </lineage>
</organism>